<dbReference type="RefSeq" id="WP_135632557.1">
    <property type="nucleotide sequence ID" value="NZ_RQFE01000011.1"/>
</dbReference>
<organism evidence="2 3">
    <name type="scientific">Leptospira kanakyensis</name>
    <dbReference type="NCBI Taxonomy" id="2484968"/>
    <lineage>
        <taxon>Bacteria</taxon>
        <taxon>Pseudomonadati</taxon>
        <taxon>Spirochaetota</taxon>
        <taxon>Spirochaetia</taxon>
        <taxon>Leptospirales</taxon>
        <taxon>Leptospiraceae</taxon>
        <taxon>Leptospira</taxon>
    </lineage>
</organism>
<feature type="transmembrane region" description="Helical" evidence="1">
    <location>
        <begin position="18"/>
        <end position="42"/>
    </location>
</feature>
<keyword evidence="1" id="KW-0812">Transmembrane</keyword>
<name>A0A6N4QBH4_9LEPT</name>
<protein>
    <recommendedName>
        <fullName evidence="4">Glycosyltransferase RgtA/B/C/D-like domain-containing protein</fullName>
    </recommendedName>
</protein>
<dbReference type="EMBL" id="RQFF01000013">
    <property type="protein sequence ID" value="TGK73422.1"/>
    <property type="molecule type" value="Genomic_DNA"/>
</dbReference>
<keyword evidence="1" id="KW-1133">Transmembrane helix</keyword>
<gene>
    <name evidence="2" type="ORF">EHQ18_06310</name>
</gene>
<sequence length="498" mass="58774">MVNSFFVLPMITDYKKKVVLLGFFIFLVAFQLIVQLSSSFAFGADGYYYAAQVNSYVTKGRFFSPDVSPILYGLVYFSKLGNNIVVTNKVFVSLLVGFLFLASYRLAFHLTNQVFTSILFGLIFVSSSFLPHFSFNFIKNLGGILFFILFLTEILILEKKENQKKLINYIRLVFIFGLVFLSHKITAGISLCFLLPWIWKQIQFQKKYGMYLFVAIPFLLLGFTFVFPNILHWNDIKTILLEDLNFKILSPFYQYTKLYPEFALEQILFFLSPWIYLLTRSKLKNFQKSFYDKLFVLFFLLSLPIFSYTAFSFPFRMFLLIFIPGTILLLPSLTKIKSKWMVTLLCVLILPYQYFTMNRGKEFNNQDYKLYSILLPLFQFPKDTLIIVHQGFDYFICYHKAGDAFHFLPEEKHKNRPIYRIAYGVSAEDYKTFLPKDTKIQYLPGFYSVLEESKWQEFLEKLPAESKKRILDWKNPNTHRTNTMLRNETFKEKSKKIL</sequence>
<feature type="transmembrane region" description="Helical" evidence="1">
    <location>
        <begin position="140"/>
        <end position="157"/>
    </location>
</feature>
<evidence type="ECO:0008006" key="4">
    <source>
        <dbReference type="Google" id="ProtNLM"/>
    </source>
</evidence>
<evidence type="ECO:0000256" key="1">
    <source>
        <dbReference type="SAM" id="Phobius"/>
    </source>
</evidence>
<feature type="transmembrane region" description="Helical" evidence="1">
    <location>
        <begin position="317"/>
        <end position="333"/>
    </location>
</feature>
<comment type="caution">
    <text evidence="2">The sequence shown here is derived from an EMBL/GenBank/DDBJ whole genome shotgun (WGS) entry which is preliminary data.</text>
</comment>
<feature type="transmembrane region" description="Helical" evidence="1">
    <location>
        <begin position="169"/>
        <end position="199"/>
    </location>
</feature>
<dbReference type="Proteomes" id="UP000297239">
    <property type="component" value="Unassembled WGS sequence"/>
</dbReference>
<feature type="transmembrane region" description="Helical" evidence="1">
    <location>
        <begin position="114"/>
        <end position="133"/>
    </location>
</feature>
<keyword evidence="3" id="KW-1185">Reference proteome</keyword>
<evidence type="ECO:0000313" key="3">
    <source>
        <dbReference type="Proteomes" id="UP000297239"/>
    </source>
</evidence>
<feature type="transmembrane region" description="Helical" evidence="1">
    <location>
        <begin position="340"/>
        <end position="357"/>
    </location>
</feature>
<dbReference type="OrthoDB" id="344776at2"/>
<feature type="transmembrane region" description="Helical" evidence="1">
    <location>
        <begin position="211"/>
        <end position="231"/>
    </location>
</feature>
<proteinExistence type="predicted"/>
<reference evidence="2" key="1">
    <citation type="journal article" date="2019" name="PLoS Negl. Trop. Dis.">
        <title>Revisiting the worldwide diversity of Leptospira species in the environment.</title>
        <authorList>
            <person name="Vincent A.T."/>
            <person name="Schiettekatte O."/>
            <person name="Bourhy P."/>
            <person name="Veyrier F.J."/>
            <person name="Picardeau M."/>
        </authorList>
    </citation>
    <scope>NUCLEOTIDE SEQUENCE [LARGE SCALE GENOMIC DNA]</scope>
    <source>
        <strain evidence="2">201800293</strain>
    </source>
</reference>
<dbReference type="AlphaFoldDB" id="A0A6N4QBH4"/>
<keyword evidence="1" id="KW-0472">Membrane</keyword>
<accession>A0A6N4QBH4</accession>
<feature type="transmembrane region" description="Helical" evidence="1">
    <location>
        <begin position="90"/>
        <end position="108"/>
    </location>
</feature>
<feature type="transmembrane region" description="Helical" evidence="1">
    <location>
        <begin position="290"/>
        <end position="311"/>
    </location>
</feature>
<evidence type="ECO:0000313" key="2">
    <source>
        <dbReference type="EMBL" id="TGK73422.1"/>
    </source>
</evidence>